<gene>
    <name evidence="1" type="ORF">SD37_29925</name>
</gene>
<protein>
    <submittedName>
        <fullName evidence="1">Uncharacterized protein</fullName>
    </submittedName>
</protein>
<sequence length="175" mass="19446">MGKSTLARRYADENPGTLALDLDALAGFIGGWRQDFFAALEMARGHGRELVVRHLRQGHDVILPQLVTVDDRDPDPAFENAALGAGATYLEVALLIDAREHRRRLRGKRPANDVEAQLQAMLEDSESDLVARIRGHLDEYLARRPHAIRLDTTGVGEDESYVLLLKALDAAQTRE</sequence>
<dbReference type="EMBL" id="CP016174">
    <property type="protein sequence ID" value="ANN19423.1"/>
    <property type="molecule type" value="Genomic_DNA"/>
</dbReference>
<organism evidence="1 2">
    <name type="scientific">Amycolatopsis orientalis</name>
    <name type="common">Nocardia orientalis</name>
    <dbReference type="NCBI Taxonomy" id="31958"/>
    <lineage>
        <taxon>Bacteria</taxon>
        <taxon>Bacillati</taxon>
        <taxon>Actinomycetota</taxon>
        <taxon>Actinomycetes</taxon>
        <taxon>Pseudonocardiales</taxon>
        <taxon>Pseudonocardiaceae</taxon>
        <taxon>Amycolatopsis</taxon>
    </lineage>
</organism>
<dbReference type="SUPFAM" id="SSF52540">
    <property type="entry name" value="P-loop containing nucleoside triphosphate hydrolases"/>
    <property type="match status" value="1"/>
</dbReference>
<name>A0A193C4X0_AMYOR</name>
<keyword evidence="2" id="KW-1185">Reference proteome</keyword>
<dbReference type="Proteomes" id="UP000093695">
    <property type="component" value="Chromosome"/>
</dbReference>
<dbReference type="Gene3D" id="3.40.50.300">
    <property type="entry name" value="P-loop containing nucleotide triphosphate hydrolases"/>
    <property type="match status" value="1"/>
</dbReference>
<dbReference type="Pfam" id="PF13671">
    <property type="entry name" value="AAA_33"/>
    <property type="match status" value="1"/>
</dbReference>
<dbReference type="AlphaFoldDB" id="A0A193C4X0"/>
<reference evidence="1 2" key="1">
    <citation type="journal article" date="2015" name="Genome Announc.">
        <title>Draft Genome Sequence of Norvancomycin-Producing Strain Amycolatopsis orientalis CPCC200066.</title>
        <authorList>
            <person name="Lei X."/>
            <person name="Yuan F."/>
            <person name="Shi Y."/>
            <person name="Li X."/>
            <person name="Wang L."/>
            <person name="Hong B."/>
        </authorList>
    </citation>
    <scope>NUCLEOTIDE SEQUENCE [LARGE SCALE GENOMIC DNA]</scope>
    <source>
        <strain evidence="1 2">B-37</strain>
    </source>
</reference>
<dbReference type="KEGG" id="aori:SD37_29925"/>
<evidence type="ECO:0000313" key="2">
    <source>
        <dbReference type="Proteomes" id="UP000093695"/>
    </source>
</evidence>
<proteinExistence type="predicted"/>
<accession>A0A193C4X0</accession>
<dbReference type="InterPro" id="IPR027417">
    <property type="entry name" value="P-loop_NTPase"/>
</dbReference>
<evidence type="ECO:0000313" key="1">
    <source>
        <dbReference type="EMBL" id="ANN19423.1"/>
    </source>
</evidence>